<dbReference type="PANTHER" id="PTHR47993:SF289">
    <property type="entry name" value="F-BOX ASSOCIATED UBIQUITINATION EFFECTOR FAMILY PROTEIN"/>
    <property type="match status" value="1"/>
</dbReference>
<evidence type="ECO:0000259" key="1">
    <source>
        <dbReference type="PROSITE" id="PS50181"/>
    </source>
</evidence>
<sequence>MTTLSDLSVDLVGEIFSRVPLISLSAVRYTCKTWNALSWNVLSDNHIFGKAAASKQFLGFVIVDYKVCSLRLDLQGIHNYDFVDPSIKEINILHQHEISNIFHCDGLLLCVVIDGRRRKLMVWNPYLGQFRWIQPRSKYQKFHRLDMYAFGYDNNKHRNHKILRKFLDDDDYNESSHKNIPFKFEMYYFNSDSWRVLDVNPHCDLRSGVSLKGNTYSYARQIIEVGDPVSNSIDFLLCFDFIAERFGPRLPLPFHSYYENTVTLSCVGEEQLAVLYEHYETCLVMEIWITTKIEPNIVSWIKFFKMAWTPLSDFSSNFHVGSFFIDEEKKIVVSKSRKYRQNEACGYETVNIIGQDGGCFKSVKIGTEVFREMTTTMSNLPEDLVEEIISRVPITSLRSFRSSCKKWEALSKTHLLGGKAAEVTTRKQLLGFILVDDKICSMKLDLHGITKDGDDFVDTSVNQVSALDLDELSISQIFHCDGLLLCVFSKRLMVCNMYLAQTRFIKPRRLLERFDKSGVYAFGYDNSSKNRNHKILRNKSVGGGYEIYNFRSDSWKVLNVDLEEDTQLDQQGSLSLKGNAYFLVTKTFEETLEVGEDLEEAMDSEETEECLLCFDFTTERFGQLLDLPFHSEVDDDGVREDNVVLSCVRDEQLAVLCQSDTTIGIWISTEIEPNAVSWREFLEVDLTTVDGFPDDFKAGSFFVDEEKQVAVVFDQETEAGGNHTACIIGKDGYFNSVNVGDIPPPYFTSYVPSLVSLQIKKKGKRKARDY</sequence>
<dbReference type="EMBL" id="JAEFBJ010000008">
    <property type="protein sequence ID" value="KAG7581861.1"/>
    <property type="molecule type" value="Genomic_DNA"/>
</dbReference>
<evidence type="ECO:0000313" key="3">
    <source>
        <dbReference type="Proteomes" id="UP000694251"/>
    </source>
</evidence>
<dbReference type="Pfam" id="PF00646">
    <property type="entry name" value="F-box"/>
    <property type="match status" value="2"/>
</dbReference>
<protein>
    <submittedName>
        <fullName evidence="2">F-box-like domain superfamily</fullName>
    </submittedName>
</protein>
<comment type="caution">
    <text evidence="2">The sequence shown here is derived from an EMBL/GenBank/DDBJ whole genome shotgun (WGS) entry which is preliminary data.</text>
</comment>
<reference evidence="2 3" key="1">
    <citation type="submission" date="2020-12" db="EMBL/GenBank/DDBJ databases">
        <title>Concerted genomic and epigenomic changes stabilize Arabidopsis allopolyploids.</title>
        <authorList>
            <person name="Chen Z."/>
        </authorList>
    </citation>
    <scope>NUCLEOTIDE SEQUENCE [LARGE SCALE GENOMIC DNA]</scope>
    <source>
        <strain evidence="2">As9502</strain>
        <tissue evidence="2">Leaf</tissue>
    </source>
</reference>
<keyword evidence="3" id="KW-1185">Reference proteome</keyword>
<organism evidence="2 3">
    <name type="scientific">Arabidopsis suecica</name>
    <name type="common">Swedish thale-cress</name>
    <name type="synonym">Cardaminopsis suecica</name>
    <dbReference type="NCBI Taxonomy" id="45249"/>
    <lineage>
        <taxon>Eukaryota</taxon>
        <taxon>Viridiplantae</taxon>
        <taxon>Streptophyta</taxon>
        <taxon>Embryophyta</taxon>
        <taxon>Tracheophyta</taxon>
        <taxon>Spermatophyta</taxon>
        <taxon>Magnoliopsida</taxon>
        <taxon>eudicotyledons</taxon>
        <taxon>Gunneridae</taxon>
        <taxon>Pentapetalae</taxon>
        <taxon>rosids</taxon>
        <taxon>malvids</taxon>
        <taxon>Brassicales</taxon>
        <taxon>Brassicaceae</taxon>
        <taxon>Camelineae</taxon>
        <taxon>Arabidopsis</taxon>
    </lineage>
</organism>
<dbReference type="InterPro" id="IPR006527">
    <property type="entry name" value="F-box-assoc_dom_typ1"/>
</dbReference>
<accession>A0A8T2BD19</accession>
<dbReference type="OrthoDB" id="1043928at2759"/>
<dbReference type="PROSITE" id="PS50181">
    <property type="entry name" value="FBOX"/>
    <property type="match status" value="1"/>
</dbReference>
<name>A0A8T2BD19_ARASU</name>
<dbReference type="Pfam" id="PF07734">
    <property type="entry name" value="FBA_1"/>
    <property type="match status" value="2"/>
</dbReference>
<proteinExistence type="predicted"/>
<dbReference type="PANTHER" id="PTHR47993">
    <property type="entry name" value="OS09G0372900 PROTEIN-RELATED"/>
    <property type="match status" value="1"/>
</dbReference>
<dbReference type="CDD" id="cd22157">
    <property type="entry name" value="F-box_AtFBW1-like"/>
    <property type="match status" value="1"/>
</dbReference>
<dbReference type="InterPro" id="IPR017451">
    <property type="entry name" value="F-box-assoc_interact_dom"/>
</dbReference>
<evidence type="ECO:0000313" key="2">
    <source>
        <dbReference type="EMBL" id="KAG7581861.1"/>
    </source>
</evidence>
<dbReference type="AlphaFoldDB" id="A0A8T2BD19"/>
<dbReference type="InterPro" id="IPR050233">
    <property type="entry name" value="A_thaliana_F-box"/>
</dbReference>
<dbReference type="NCBIfam" id="TIGR01640">
    <property type="entry name" value="F_box_assoc_1"/>
    <property type="match status" value="3"/>
</dbReference>
<feature type="domain" description="F-box" evidence="1">
    <location>
        <begin position="374"/>
        <end position="420"/>
    </location>
</feature>
<dbReference type="SMART" id="SM00256">
    <property type="entry name" value="FBOX"/>
    <property type="match status" value="2"/>
</dbReference>
<dbReference type="Proteomes" id="UP000694251">
    <property type="component" value="Chromosome 8"/>
</dbReference>
<dbReference type="InterPro" id="IPR001810">
    <property type="entry name" value="F-box_dom"/>
</dbReference>
<gene>
    <name evidence="2" type="ORF">ISN44_As08g014950</name>
</gene>